<dbReference type="Gene3D" id="3.30.1330.10">
    <property type="entry name" value="PurM-like, N-terminal domain"/>
    <property type="match status" value="1"/>
</dbReference>
<dbReference type="SUPFAM" id="SSF56042">
    <property type="entry name" value="PurM C-terminal domain-like"/>
    <property type="match status" value="1"/>
</dbReference>
<dbReference type="FunFam" id="3.90.650.10:FF:000011">
    <property type="entry name" value="Phosphoribosylformylglycinamidine cyclo-ligase"/>
    <property type="match status" value="1"/>
</dbReference>
<evidence type="ECO:0000313" key="18">
    <source>
        <dbReference type="EMBL" id="VVM08262.1"/>
    </source>
</evidence>
<evidence type="ECO:0000259" key="16">
    <source>
        <dbReference type="Pfam" id="PF00586"/>
    </source>
</evidence>
<feature type="domain" description="PurM-like C-terminal" evidence="17">
    <location>
        <begin position="172"/>
        <end position="331"/>
    </location>
</feature>
<keyword evidence="8 15" id="KW-0547">Nucleotide-binding</keyword>
<dbReference type="InterPro" id="IPR036921">
    <property type="entry name" value="PurM-like_N_sf"/>
</dbReference>
<feature type="domain" description="PurM-like N-terminal" evidence="16">
    <location>
        <begin position="55"/>
        <end position="160"/>
    </location>
</feature>
<organism evidence="18 19">
    <name type="scientific">Methylacidimicrobium tartarophylax</name>
    <dbReference type="NCBI Taxonomy" id="1041768"/>
    <lineage>
        <taxon>Bacteria</taxon>
        <taxon>Pseudomonadati</taxon>
        <taxon>Verrucomicrobiota</taxon>
        <taxon>Methylacidimicrobium</taxon>
    </lineage>
</organism>
<dbReference type="SUPFAM" id="SSF55326">
    <property type="entry name" value="PurM N-terminal domain-like"/>
    <property type="match status" value="1"/>
</dbReference>
<evidence type="ECO:0000259" key="17">
    <source>
        <dbReference type="Pfam" id="PF02769"/>
    </source>
</evidence>
<dbReference type="InterPro" id="IPR010918">
    <property type="entry name" value="PurM-like_C_dom"/>
</dbReference>
<evidence type="ECO:0000313" key="19">
    <source>
        <dbReference type="Proteomes" id="UP000334923"/>
    </source>
</evidence>
<dbReference type="NCBIfam" id="TIGR00878">
    <property type="entry name" value="purM"/>
    <property type="match status" value="1"/>
</dbReference>
<evidence type="ECO:0000256" key="5">
    <source>
        <dbReference type="ARBA" id="ARBA00020367"/>
    </source>
</evidence>
<dbReference type="InterPro" id="IPR004733">
    <property type="entry name" value="PurM_cligase"/>
</dbReference>
<comment type="pathway">
    <text evidence="2 15">Purine metabolism; IMP biosynthesis via de novo pathway; 5-amino-1-(5-phospho-D-ribosyl)imidazole from N(2)-formyl-N(1)-(5-phospho-D-ribosyl)glycinamide: step 2/2.</text>
</comment>
<evidence type="ECO:0000256" key="3">
    <source>
        <dbReference type="ARBA" id="ARBA00010280"/>
    </source>
</evidence>
<keyword evidence="7 15" id="KW-0436">Ligase</keyword>
<comment type="subcellular location">
    <subcellularLocation>
        <location evidence="1 15">Cytoplasm</location>
    </subcellularLocation>
</comment>
<reference evidence="18 19" key="1">
    <citation type="submission" date="2019-09" db="EMBL/GenBank/DDBJ databases">
        <authorList>
            <person name="Cremers G."/>
        </authorList>
    </citation>
    <scope>NUCLEOTIDE SEQUENCE [LARGE SCALE GENOMIC DNA]</scope>
    <source>
        <strain evidence="18">4A</strain>
    </source>
</reference>
<dbReference type="AlphaFoldDB" id="A0A5E6MGX4"/>
<dbReference type="GO" id="GO:0004637">
    <property type="term" value="F:phosphoribosylamine-glycine ligase activity"/>
    <property type="evidence" value="ECO:0007669"/>
    <property type="project" value="TreeGrafter"/>
</dbReference>
<keyword evidence="6 15" id="KW-0963">Cytoplasm</keyword>
<dbReference type="GO" id="GO:0005524">
    <property type="term" value="F:ATP binding"/>
    <property type="evidence" value="ECO:0007669"/>
    <property type="project" value="UniProtKB-KW"/>
</dbReference>
<evidence type="ECO:0000256" key="14">
    <source>
        <dbReference type="ARBA" id="ARBA00049057"/>
    </source>
</evidence>
<dbReference type="UniPathway" id="UPA00074">
    <property type="reaction ID" value="UER00129"/>
</dbReference>
<comment type="similarity">
    <text evidence="3 15">Belongs to the AIR synthase family.</text>
</comment>
<keyword evidence="19" id="KW-1185">Reference proteome</keyword>
<dbReference type="GO" id="GO:0004641">
    <property type="term" value="F:phosphoribosylformylglycinamidine cyclo-ligase activity"/>
    <property type="evidence" value="ECO:0007669"/>
    <property type="project" value="UniProtKB-UniRule"/>
</dbReference>
<keyword evidence="10 15" id="KW-0067">ATP-binding</keyword>
<dbReference type="Gene3D" id="3.90.650.10">
    <property type="entry name" value="PurM-like C-terminal domain"/>
    <property type="match status" value="1"/>
</dbReference>
<comment type="catalytic activity">
    <reaction evidence="14 15">
        <text>2-formamido-N(1)-(5-O-phospho-beta-D-ribosyl)acetamidine + ATP = 5-amino-1-(5-phospho-beta-D-ribosyl)imidazole + ADP + phosphate + H(+)</text>
        <dbReference type="Rhea" id="RHEA:23032"/>
        <dbReference type="ChEBI" id="CHEBI:15378"/>
        <dbReference type="ChEBI" id="CHEBI:30616"/>
        <dbReference type="ChEBI" id="CHEBI:43474"/>
        <dbReference type="ChEBI" id="CHEBI:137981"/>
        <dbReference type="ChEBI" id="CHEBI:147287"/>
        <dbReference type="ChEBI" id="CHEBI:456216"/>
        <dbReference type="EC" id="6.3.3.1"/>
    </reaction>
</comment>
<evidence type="ECO:0000256" key="12">
    <source>
        <dbReference type="ARBA" id="ARBA00032931"/>
    </source>
</evidence>
<dbReference type="HAMAP" id="MF_00741">
    <property type="entry name" value="AIRS"/>
    <property type="match status" value="1"/>
</dbReference>
<dbReference type="EMBL" id="CABFVA020000124">
    <property type="protein sequence ID" value="VVM08262.1"/>
    <property type="molecule type" value="Genomic_DNA"/>
</dbReference>
<dbReference type="PANTHER" id="PTHR10520">
    <property type="entry name" value="TRIFUNCTIONAL PURINE BIOSYNTHETIC PROTEIN ADENOSINE-3-RELATED"/>
    <property type="match status" value="1"/>
</dbReference>
<evidence type="ECO:0000256" key="9">
    <source>
        <dbReference type="ARBA" id="ARBA00022755"/>
    </source>
</evidence>
<evidence type="ECO:0000256" key="10">
    <source>
        <dbReference type="ARBA" id="ARBA00022840"/>
    </source>
</evidence>
<evidence type="ECO:0000256" key="6">
    <source>
        <dbReference type="ARBA" id="ARBA00022490"/>
    </source>
</evidence>
<dbReference type="CDD" id="cd02196">
    <property type="entry name" value="PurM"/>
    <property type="match status" value="1"/>
</dbReference>
<dbReference type="Pfam" id="PF00586">
    <property type="entry name" value="AIRS"/>
    <property type="match status" value="1"/>
</dbReference>
<sequence>MDRYSQAGVDLDLAATVKAGLRGIVQKSTRPEVLGAIGGFGGLFRPTFSAYREPVLVASIDGVGTKLKVAALANRHQGVGEDLVHHCVNDILTTGGEPLFFLDYVGTSRLDPDSFRDILHGMSRACRRIGCALLGGETAQMPGMYHDDEYDLVGAIVGVVDRRALLPREEMEEGDLLIGLRSSGLHTNGYSLARKVLFEEGNLSLAARIPGCRLSLAEELLRVHRCYLPELRRLRRLRLPLQGIAHITGGGLPENLPRILPKRLDARIEIKSWRIPPLFRFLTKVGQISQEESYRVFNMGIGMVLVASAVHGEKIAHAINGRIIGRLVPGKGRVLLC</sequence>
<accession>A0A5E6MGX4</accession>
<dbReference type="GO" id="GO:0006189">
    <property type="term" value="P:'de novo' IMP biosynthetic process"/>
    <property type="evidence" value="ECO:0007669"/>
    <property type="project" value="UniProtKB-UniRule"/>
</dbReference>
<evidence type="ECO:0000256" key="2">
    <source>
        <dbReference type="ARBA" id="ARBA00004686"/>
    </source>
</evidence>
<dbReference type="RefSeq" id="WP_142661052.1">
    <property type="nucleotide sequence ID" value="NZ_CABFVA020000124.1"/>
</dbReference>
<keyword evidence="9 15" id="KW-0658">Purine biosynthesis</keyword>
<protein>
    <recommendedName>
        <fullName evidence="5 15">Phosphoribosylformylglycinamidine cyclo-ligase</fullName>
        <ecNumber evidence="4 15">6.3.3.1</ecNumber>
    </recommendedName>
    <alternativeName>
        <fullName evidence="12 15">AIR synthase</fullName>
    </alternativeName>
    <alternativeName>
        <fullName evidence="13 15">AIRS</fullName>
    </alternativeName>
    <alternativeName>
        <fullName evidence="11 15">Phosphoribosyl-aminoimidazole synthetase</fullName>
    </alternativeName>
</protein>
<dbReference type="GO" id="GO:0046084">
    <property type="term" value="P:adenine biosynthetic process"/>
    <property type="evidence" value="ECO:0007669"/>
    <property type="project" value="TreeGrafter"/>
</dbReference>
<dbReference type="InterPro" id="IPR036676">
    <property type="entry name" value="PurM-like_C_sf"/>
</dbReference>
<dbReference type="GO" id="GO:0005829">
    <property type="term" value="C:cytosol"/>
    <property type="evidence" value="ECO:0007669"/>
    <property type="project" value="TreeGrafter"/>
</dbReference>
<dbReference type="PANTHER" id="PTHR10520:SF12">
    <property type="entry name" value="TRIFUNCTIONAL PURINE BIOSYNTHETIC PROTEIN ADENOSINE-3"/>
    <property type="match status" value="1"/>
</dbReference>
<evidence type="ECO:0000256" key="4">
    <source>
        <dbReference type="ARBA" id="ARBA00013047"/>
    </source>
</evidence>
<dbReference type="InterPro" id="IPR016188">
    <property type="entry name" value="PurM-like_N"/>
</dbReference>
<evidence type="ECO:0000256" key="7">
    <source>
        <dbReference type="ARBA" id="ARBA00022598"/>
    </source>
</evidence>
<dbReference type="OrthoDB" id="9802507at2"/>
<evidence type="ECO:0000256" key="13">
    <source>
        <dbReference type="ARBA" id="ARBA00033093"/>
    </source>
</evidence>
<dbReference type="Proteomes" id="UP000334923">
    <property type="component" value="Unassembled WGS sequence"/>
</dbReference>
<dbReference type="Pfam" id="PF02769">
    <property type="entry name" value="AIRS_C"/>
    <property type="match status" value="1"/>
</dbReference>
<evidence type="ECO:0000256" key="1">
    <source>
        <dbReference type="ARBA" id="ARBA00004496"/>
    </source>
</evidence>
<proteinExistence type="inferred from homology"/>
<evidence type="ECO:0000256" key="8">
    <source>
        <dbReference type="ARBA" id="ARBA00022741"/>
    </source>
</evidence>
<evidence type="ECO:0000256" key="15">
    <source>
        <dbReference type="HAMAP-Rule" id="MF_00741"/>
    </source>
</evidence>
<name>A0A5E6MGX4_9BACT</name>
<dbReference type="EC" id="6.3.3.1" evidence="4 15"/>
<evidence type="ECO:0000256" key="11">
    <source>
        <dbReference type="ARBA" id="ARBA00031908"/>
    </source>
</evidence>
<gene>
    <name evidence="15 18" type="primary">purM</name>
    <name evidence="18" type="ORF">MAMT_02236</name>
</gene>